<name>A0A4D7QDF9_9HYPH</name>
<gene>
    <name evidence="6" type="primary">cysQ</name>
    <name evidence="8" type="ORF">E8L99_09880</name>
</gene>
<feature type="binding site" evidence="6">
    <location>
        <position position="69"/>
    </location>
    <ligand>
        <name>Mg(2+)</name>
        <dbReference type="ChEBI" id="CHEBI:18420"/>
        <label>1</label>
    </ligand>
</feature>
<evidence type="ECO:0000256" key="5">
    <source>
        <dbReference type="ARBA" id="ARBA00023136"/>
    </source>
</evidence>
<evidence type="ECO:0000313" key="9">
    <source>
        <dbReference type="Proteomes" id="UP000298588"/>
    </source>
</evidence>
<comment type="function">
    <text evidence="6">Converts adenosine-3',5'-bisphosphate (PAP) to AMP.</text>
</comment>
<proteinExistence type="inferred from homology"/>
<feature type="binding site" evidence="6">
    <location>
        <position position="69"/>
    </location>
    <ligand>
        <name>substrate</name>
    </ligand>
</feature>
<organism evidence="8 9">
    <name type="scientific">Phreatobacter aquaticus</name>
    <dbReference type="NCBI Taxonomy" id="2570229"/>
    <lineage>
        <taxon>Bacteria</taxon>
        <taxon>Pseudomonadati</taxon>
        <taxon>Pseudomonadota</taxon>
        <taxon>Alphaproteobacteria</taxon>
        <taxon>Hyphomicrobiales</taxon>
        <taxon>Phreatobacteraceae</taxon>
        <taxon>Phreatobacter</taxon>
    </lineage>
</organism>
<feature type="binding site" evidence="7">
    <location>
        <position position="69"/>
    </location>
    <ligand>
        <name>Mg(2+)</name>
        <dbReference type="ChEBI" id="CHEBI:18420"/>
        <label>1</label>
        <note>catalytic</note>
    </ligand>
</feature>
<dbReference type="RefSeq" id="WP_137099372.1">
    <property type="nucleotide sequence ID" value="NZ_CP039865.1"/>
</dbReference>
<dbReference type="KEGG" id="paqt:E8L99_09880"/>
<dbReference type="InterPro" id="IPR006240">
    <property type="entry name" value="CysQ"/>
</dbReference>
<dbReference type="AlphaFoldDB" id="A0A4D7QDF9"/>
<keyword evidence="6 7" id="KW-0460">Magnesium</keyword>
<dbReference type="InterPro" id="IPR000760">
    <property type="entry name" value="Inositol_monophosphatase-like"/>
</dbReference>
<dbReference type="PRINTS" id="PR00377">
    <property type="entry name" value="IMPHPHTASES"/>
</dbReference>
<dbReference type="PANTHER" id="PTHR43028:SF5">
    <property type="entry name" value="3'(2'),5'-BISPHOSPHATE NUCLEOTIDASE 1"/>
    <property type="match status" value="1"/>
</dbReference>
<dbReference type="Pfam" id="PF00459">
    <property type="entry name" value="Inositol_P"/>
    <property type="match status" value="1"/>
</dbReference>
<feature type="binding site" evidence="6">
    <location>
        <position position="221"/>
    </location>
    <ligand>
        <name>substrate</name>
    </ligand>
</feature>
<accession>A0A4D7QDF9</accession>
<feature type="binding site" evidence="7">
    <location>
        <position position="88"/>
    </location>
    <ligand>
        <name>Mg(2+)</name>
        <dbReference type="ChEBI" id="CHEBI:18420"/>
        <label>1</label>
        <note>catalytic</note>
    </ligand>
</feature>
<evidence type="ECO:0000256" key="2">
    <source>
        <dbReference type="ARBA" id="ARBA00022475"/>
    </source>
</evidence>
<sequence length="268" mass="27370">MPQRFRDSLLLEALGTLCSEAGARIMSHYGASATMKADGSPVTAADNEAEEIILAGLATLLPGVPVLAEESAAAGRLPASTDLLIAVDPMDGTREFLAGNGEFTVNIGLISAGVPIAGLVYAPARERLWIGMGDKAEAMQIVPGAPIASASQRSAIRTRSLPPEGALALVSRSHPDAGGEAYLAKHHVTHRLAMGSSLKFAVIAEGGADVTVRFASITEWDIAAGHAVLAGAGGRVTSPEGAPLVYGRADKAFRTDAYVAASAAFGAT</sequence>
<feature type="binding site" evidence="6">
    <location>
        <position position="221"/>
    </location>
    <ligand>
        <name>Mg(2+)</name>
        <dbReference type="ChEBI" id="CHEBI:18420"/>
        <label>2</label>
    </ligand>
</feature>
<keyword evidence="2 6" id="KW-1003">Cell membrane</keyword>
<keyword evidence="3 6" id="KW-0997">Cell inner membrane</keyword>
<dbReference type="EC" id="3.1.3.7" evidence="6"/>
<feature type="binding site" evidence="6">
    <location>
        <position position="88"/>
    </location>
    <ligand>
        <name>Mg(2+)</name>
        <dbReference type="ChEBI" id="CHEBI:18420"/>
        <label>2</label>
    </ligand>
</feature>
<dbReference type="PROSITE" id="PS00630">
    <property type="entry name" value="IMP_2"/>
    <property type="match status" value="1"/>
</dbReference>
<reference evidence="8 9" key="1">
    <citation type="submission" date="2019-04" db="EMBL/GenBank/DDBJ databases">
        <title>Phreatobacter aquaticus sp. nov.</title>
        <authorList>
            <person name="Choi A."/>
            <person name="Baek K."/>
        </authorList>
    </citation>
    <scope>NUCLEOTIDE SEQUENCE [LARGE SCALE GENOMIC DNA]</scope>
    <source>
        <strain evidence="8 9">NMCR1094</strain>
    </source>
</reference>
<evidence type="ECO:0000256" key="6">
    <source>
        <dbReference type="HAMAP-Rule" id="MF_02095"/>
    </source>
</evidence>
<evidence type="ECO:0000256" key="1">
    <source>
        <dbReference type="ARBA" id="ARBA00005289"/>
    </source>
</evidence>
<comment type="cofactor">
    <cofactor evidence="6 7">
        <name>Mg(2+)</name>
        <dbReference type="ChEBI" id="CHEBI:18420"/>
    </cofactor>
</comment>
<dbReference type="EMBL" id="CP039865">
    <property type="protein sequence ID" value="QCK86040.1"/>
    <property type="molecule type" value="Genomic_DNA"/>
</dbReference>
<keyword evidence="5 6" id="KW-0472">Membrane</keyword>
<dbReference type="OrthoDB" id="9785695at2"/>
<comment type="caution">
    <text evidence="6">Lacks conserved residue(s) required for the propagation of feature annotation.</text>
</comment>
<dbReference type="SUPFAM" id="SSF56655">
    <property type="entry name" value="Carbohydrate phosphatase"/>
    <property type="match status" value="1"/>
</dbReference>
<dbReference type="CDD" id="cd01638">
    <property type="entry name" value="CysQ"/>
    <property type="match status" value="1"/>
</dbReference>
<evidence type="ECO:0000313" key="8">
    <source>
        <dbReference type="EMBL" id="QCK86040.1"/>
    </source>
</evidence>
<dbReference type="GO" id="GO:0008441">
    <property type="term" value="F:3'(2'),5'-bisphosphate nucleotidase activity"/>
    <property type="evidence" value="ECO:0007669"/>
    <property type="project" value="UniProtKB-UniRule"/>
</dbReference>
<comment type="catalytic activity">
    <reaction evidence="6">
        <text>adenosine 3',5'-bisphosphate + H2O = AMP + phosphate</text>
        <dbReference type="Rhea" id="RHEA:10040"/>
        <dbReference type="ChEBI" id="CHEBI:15377"/>
        <dbReference type="ChEBI" id="CHEBI:43474"/>
        <dbReference type="ChEBI" id="CHEBI:58343"/>
        <dbReference type="ChEBI" id="CHEBI:456215"/>
        <dbReference type="EC" id="3.1.3.7"/>
    </reaction>
</comment>
<dbReference type="GO" id="GO:0000287">
    <property type="term" value="F:magnesium ion binding"/>
    <property type="evidence" value="ECO:0007669"/>
    <property type="project" value="UniProtKB-UniRule"/>
</dbReference>
<dbReference type="Gene3D" id="3.30.540.10">
    <property type="entry name" value="Fructose-1,6-Bisphosphatase, subunit A, domain 1"/>
    <property type="match status" value="1"/>
</dbReference>
<dbReference type="Gene3D" id="3.40.190.80">
    <property type="match status" value="1"/>
</dbReference>
<dbReference type="InterPro" id="IPR050725">
    <property type="entry name" value="CysQ/Inositol_MonoPase"/>
</dbReference>
<protein>
    <recommendedName>
        <fullName evidence="6">3'(2'),5'-bisphosphate nucleotidase CysQ</fullName>
        <ecNumber evidence="6">3.1.3.7</ecNumber>
    </recommendedName>
    <alternativeName>
        <fullName evidence="6">3'(2'),5-bisphosphonucleoside 3'(2')-phosphohydrolase</fullName>
    </alternativeName>
    <alternativeName>
        <fullName evidence="6">3'-phosphoadenosine 5'-phosphate phosphatase</fullName>
        <shortName evidence="6">PAP phosphatase</shortName>
    </alternativeName>
</protein>
<dbReference type="GO" id="GO:0000103">
    <property type="term" value="P:sulfate assimilation"/>
    <property type="evidence" value="ECO:0007669"/>
    <property type="project" value="TreeGrafter"/>
</dbReference>
<dbReference type="GO" id="GO:0046854">
    <property type="term" value="P:phosphatidylinositol phosphate biosynthetic process"/>
    <property type="evidence" value="ECO:0007669"/>
    <property type="project" value="InterPro"/>
</dbReference>
<evidence type="ECO:0000256" key="4">
    <source>
        <dbReference type="ARBA" id="ARBA00022801"/>
    </source>
</evidence>
<evidence type="ECO:0000256" key="7">
    <source>
        <dbReference type="PIRSR" id="PIRSR600760-2"/>
    </source>
</evidence>
<keyword evidence="9" id="KW-1185">Reference proteome</keyword>
<evidence type="ECO:0000256" key="3">
    <source>
        <dbReference type="ARBA" id="ARBA00022519"/>
    </source>
</evidence>
<comment type="subcellular location">
    <subcellularLocation>
        <location evidence="6">Cell inner membrane</location>
        <topology evidence="6">Peripheral membrane protein</topology>
        <orientation evidence="6">Cytoplasmic side</orientation>
    </subcellularLocation>
</comment>
<dbReference type="GO" id="GO:0005886">
    <property type="term" value="C:plasma membrane"/>
    <property type="evidence" value="ECO:0007669"/>
    <property type="project" value="UniProtKB-SubCell"/>
</dbReference>
<keyword evidence="4 6" id="KW-0378">Hydrolase</keyword>
<dbReference type="Proteomes" id="UP000298588">
    <property type="component" value="Chromosome"/>
</dbReference>
<dbReference type="GO" id="GO:0050427">
    <property type="term" value="P:3'-phosphoadenosine 5'-phosphosulfate metabolic process"/>
    <property type="evidence" value="ECO:0007669"/>
    <property type="project" value="TreeGrafter"/>
</dbReference>
<dbReference type="PANTHER" id="PTHR43028">
    <property type="entry name" value="3'(2'),5'-BISPHOSPHATE NUCLEOTIDASE 1"/>
    <property type="match status" value="1"/>
</dbReference>
<keyword evidence="6 7" id="KW-0479">Metal-binding</keyword>
<feature type="binding site" evidence="6">
    <location>
        <position position="88"/>
    </location>
    <ligand>
        <name>Mg(2+)</name>
        <dbReference type="ChEBI" id="CHEBI:18420"/>
        <label>1</label>
    </ligand>
</feature>
<feature type="binding site" evidence="7">
    <location>
        <position position="91"/>
    </location>
    <ligand>
        <name>Mg(2+)</name>
        <dbReference type="ChEBI" id="CHEBI:18420"/>
        <label>1</label>
        <note>catalytic</note>
    </ligand>
</feature>
<dbReference type="HAMAP" id="MF_02095">
    <property type="entry name" value="CysQ"/>
    <property type="match status" value="1"/>
</dbReference>
<comment type="similarity">
    <text evidence="1 6">Belongs to the inositol monophosphatase superfamily. CysQ family.</text>
</comment>
<feature type="binding site" evidence="7">
    <location>
        <position position="221"/>
    </location>
    <ligand>
        <name>Mg(2+)</name>
        <dbReference type="ChEBI" id="CHEBI:18420"/>
        <label>1</label>
        <note>catalytic</note>
    </ligand>
</feature>
<dbReference type="InterPro" id="IPR020550">
    <property type="entry name" value="Inositol_monophosphatase_CS"/>
</dbReference>
<feature type="binding site" evidence="6">
    <location>
        <position position="91"/>
    </location>
    <ligand>
        <name>Mg(2+)</name>
        <dbReference type="ChEBI" id="CHEBI:18420"/>
        <label>2</label>
    </ligand>
</feature>